<dbReference type="Pfam" id="PF01344">
    <property type="entry name" value="Kelch_1"/>
    <property type="match status" value="1"/>
</dbReference>
<comment type="caution">
    <text evidence="2">The sequence shown here is derived from an EMBL/GenBank/DDBJ whole genome shotgun (WGS) entry which is preliminary data.</text>
</comment>
<evidence type="ECO:0008006" key="4">
    <source>
        <dbReference type="Google" id="ProtNLM"/>
    </source>
</evidence>
<dbReference type="OrthoDB" id="10052615at2759"/>
<reference evidence="2 3" key="1">
    <citation type="submission" date="2018-02" db="EMBL/GenBank/DDBJ databases">
        <title>Genome sequence of the basidiomycete white-rot fungus Phlebia centrifuga.</title>
        <authorList>
            <person name="Granchi Z."/>
            <person name="Peng M."/>
            <person name="de Vries R.P."/>
            <person name="Hilden K."/>
            <person name="Makela M.R."/>
            <person name="Grigoriev I."/>
            <person name="Riley R."/>
        </authorList>
    </citation>
    <scope>NUCLEOTIDE SEQUENCE [LARGE SCALE GENOMIC DNA]</scope>
    <source>
        <strain evidence="2 3">FBCC195</strain>
    </source>
</reference>
<dbReference type="Gene3D" id="2.120.10.80">
    <property type="entry name" value="Kelch-type beta propeller"/>
    <property type="match status" value="2"/>
</dbReference>
<dbReference type="SUPFAM" id="SSF50965">
    <property type="entry name" value="Galactose oxidase, central domain"/>
    <property type="match status" value="1"/>
</dbReference>
<dbReference type="InterPro" id="IPR052456">
    <property type="entry name" value="CTLH_complex_component"/>
</dbReference>
<dbReference type="InterPro" id="IPR011043">
    <property type="entry name" value="Gal_Oxase/kelch_b-propeller"/>
</dbReference>
<feature type="region of interest" description="Disordered" evidence="1">
    <location>
        <begin position="392"/>
        <end position="433"/>
    </location>
</feature>
<organism evidence="2 3">
    <name type="scientific">Hermanssonia centrifuga</name>
    <dbReference type="NCBI Taxonomy" id="98765"/>
    <lineage>
        <taxon>Eukaryota</taxon>
        <taxon>Fungi</taxon>
        <taxon>Dikarya</taxon>
        <taxon>Basidiomycota</taxon>
        <taxon>Agaricomycotina</taxon>
        <taxon>Agaricomycetes</taxon>
        <taxon>Polyporales</taxon>
        <taxon>Meruliaceae</taxon>
        <taxon>Hermanssonia</taxon>
    </lineage>
</organism>
<dbReference type="EMBL" id="MLYV02001096">
    <property type="protein sequence ID" value="PSR73223.1"/>
    <property type="molecule type" value="Genomic_DNA"/>
</dbReference>
<evidence type="ECO:0000313" key="2">
    <source>
        <dbReference type="EMBL" id="PSR73223.1"/>
    </source>
</evidence>
<dbReference type="InterPro" id="IPR015915">
    <property type="entry name" value="Kelch-typ_b-propeller"/>
</dbReference>
<evidence type="ECO:0000313" key="3">
    <source>
        <dbReference type="Proteomes" id="UP000186601"/>
    </source>
</evidence>
<keyword evidence="3" id="KW-1185">Reference proteome</keyword>
<dbReference type="STRING" id="98765.A0A2R6NMG6"/>
<dbReference type="AlphaFoldDB" id="A0A2R6NMG6"/>
<proteinExistence type="predicted"/>
<feature type="compositionally biased region" description="Basic and acidic residues" evidence="1">
    <location>
        <begin position="392"/>
        <end position="418"/>
    </location>
</feature>
<protein>
    <recommendedName>
        <fullName evidence="4">Muskelin</fullName>
    </recommendedName>
</protein>
<dbReference type="PANTHER" id="PTHR15526:SF5">
    <property type="entry name" value="MUSKELIN"/>
    <property type="match status" value="1"/>
</dbReference>
<sequence length="630" mass="70046">MVYLFGGWDGQKNLDDFWVYDIQKEEWSMMHYATARERNGPGPRSCHKMVFDNKTGSIYLFGRLDEPEGGAAGGGSVAAVASASHGSGTTAPSSSPVFTAPRASAGSPPPAVAPGSTDPAPSRTWPLNCAEFYRYHTSGLDSGKWDLLYFDTSASGGPPLVFDHQMVMDAEAQVVYVSGGRVVDGDWEAIKYSGLYSYDVRANKWKMFQSDPSSTHPSIPSRYGHSMVLDHVTQTLFIFAGQRDEKYLSDMYAFHIPTSTVTELFPNFTAAGGPEPCFTQRAVCDPELREIYVFCGLSRNRRVSRTAVLESDAPYWIYRYERPERPGKWTKILPCETSPTSPSPLPVDTPSPLPRYAHQVVYDPLKKIVYMHGGNAGLESEILVHSYDYDGSARDRDRDRDGGDDIRTQSPGAHREVRSPAPHGGEGSDGEKENRLDDFWRMKLIRASPEDNIRRCRYLIRQQKFRELCANAPPLKALTYLQTDVSSVVDHSDAEETRVFRSLLSHLLIPSAVTISAPATPPVVKPYQGGSPMKTTPDKELEEDEAMTGVLASKSGGEAIDATRDLERPLVISMDRDPEEKDINGGIPSSAEQFKQREKLFEMLMEYINEDAKQPDRDLMRLINVDGDDL</sequence>
<dbReference type="InterPro" id="IPR006652">
    <property type="entry name" value="Kelch_1"/>
</dbReference>
<gene>
    <name evidence="2" type="ORF">PHLCEN_2v10944</name>
</gene>
<feature type="region of interest" description="Disordered" evidence="1">
    <location>
        <begin position="82"/>
        <end position="121"/>
    </location>
</feature>
<evidence type="ECO:0000256" key="1">
    <source>
        <dbReference type="SAM" id="MobiDB-lite"/>
    </source>
</evidence>
<feature type="compositionally biased region" description="Low complexity" evidence="1">
    <location>
        <begin position="82"/>
        <end position="106"/>
    </location>
</feature>
<name>A0A2R6NMG6_9APHY</name>
<dbReference type="GO" id="GO:0005737">
    <property type="term" value="C:cytoplasm"/>
    <property type="evidence" value="ECO:0007669"/>
    <property type="project" value="TreeGrafter"/>
</dbReference>
<dbReference type="Proteomes" id="UP000186601">
    <property type="component" value="Unassembled WGS sequence"/>
</dbReference>
<dbReference type="Pfam" id="PF24681">
    <property type="entry name" value="Kelch_KLHDC2_KLHL20_DRC7"/>
    <property type="match status" value="1"/>
</dbReference>
<accession>A0A2R6NMG6</accession>
<dbReference type="PANTHER" id="PTHR15526">
    <property type="entry name" value="MUSKELIN"/>
    <property type="match status" value="1"/>
</dbReference>